<dbReference type="SMART" id="SM00348">
    <property type="entry name" value="IRF"/>
    <property type="match status" value="1"/>
</dbReference>
<evidence type="ECO:0000256" key="5">
    <source>
        <dbReference type="ARBA" id="ARBA00023145"/>
    </source>
</evidence>
<keyword evidence="12" id="KW-1185">Reference proteome</keyword>
<dbReference type="InterPro" id="IPR001309">
    <property type="entry name" value="Pept_C14_p20"/>
</dbReference>
<feature type="non-terminal residue" evidence="11">
    <location>
        <position position="1"/>
    </location>
</feature>
<dbReference type="InterPro" id="IPR029030">
    <property type="entry name" value="Caspase-like_dom_sf"/>
</dbReference>
<reference evidence="11 12" key="1">
    <citation type="submission" date="2021-06" db="EMBL/GenBank/DDBJ databases">
        <authorList>
            <person name="Palmer J.M."/>
        </authorList>
    </citation>
    <scope>NUCLEOTIDE SEQUENCE [LARGE SCALE GENOMIC DNA]</scope>
    <source>
        <strain evidence="12">if_2019</strain>
        <tissue evidence="11">Muscle</tissue>
    </source>
</reference>
<evidence type="ECO:0000256" key="1">
    <source>
        <dbReference type="ARBA" id="ARBA00010134"/>
    </source>
</evidence>
<proteinExistence type="inferred from homology"/>
<dbReference type="SUPFAM" id="SSF52129">
    <property type="entry name" value="Caspase-like"/>
    <property type="match status" value="1"/>
</dbReference>
<feature type="domain" description="IRF tryptophan pentad repeat" evidence="10">
    <location>
        <begin position="324"/>
        <end position="432"/>
    </location>
</feature>
<dbReference type="CDD" id="cd00103">
    <property type="entry name" value="IRF"/>
    <property type="match status" value="1"/>
</dbReference>
<dbReference type="Gene3D" id="3.40.50.1460">
    <property type="match status" value="1"/>
</dbReference>
<keyword evidence="4" id="KW-0788">Thiol protease</keyword>
<dbReference type="Pfam" id="PF00605">
    <property type="entry name" value="IRF"/>
    <property type="match status" value="1"/>
</dbReference>
<protein>
    <recommendedName>
        <fullName evidence="13">Caspase-3</fullName>
    </recommendedName>
</protein>
<comment type="caution">
    <text evidence="11">The sequence shown here is derived from an EMBL/GenBank/DDBJ whole genome shotgun (WGS) entry which is preliminary data.</text>
</comment>
<feature type="region of interest" description="Disordered" evidence="7">
    <location>
        <begin position="436"/>
        <end position="462"/>
    </location>
</feature>
<gene>
    <name evidence="11" type="ORF">ILYODFUR_006951</name>
</gene>
<dbReference type="InterPro" id="IPR011600">
    <property type="entry name" value="Pept_C14_caspase"/>
</dbReference>
<dbReference type="InterPro" id="IPR033139">
    <property type="entry name" value="Caspase_cys_AS"/>
</dbReference>
<evidence type="ECO:0000256" key="6">
    <source>
        <dbReference type="RuleBase" id="RU003971"/>
    </source>
</evidence>
<dbReference type="PROSITE" id="PS50207">
    <property type="entry name" value="CASPASE_P10"/>
    <property type="match status" value="1"/>
</dbReference>
<accession>A0ABV0TGL2</accession>
<dbReference type="SUPFAM" id="SSF46785">
    <property type="entry name" value="Winged helix' DNA-binding domain"/>
    <property type="match status" value="1"/>
</dbReference>
<comment type="similarity">
    <text evidence="1 6">Belongs to the peptidase C14A family.</text>
</comment>
<keyword evidence="3" id="KW-0378">Hydrolase</keyword>
<feature type="region of interest" description="Disordered" evidence="7">
    <location>
        <begin position="574"/>
        <end position="639"/>
    </location>
</feature>
<feature type="compositionally biased region" description="Basic residues" evidence="7">
    <location>
        <begin position="574"/>
        <end position="587"/>
    </location>
</feature>
<evidence type="ECO:0000256" key="7">
    <source>
        <dbReference type="SAM" id="MobiDB-lite"/>
    </source>
</evidence>
<dbReference type="InterPro" id="IPR001346">
    <property type="entry name" value="Interferon_reg_fact_DNA-bd_dom"/>
</dbReference>
<evidence type="ECO:0000256" key="4">
    <source>
        <dbReference type="ARBA" id="ARBA00022807"/>
    </source>
</evidence>
<dbReference type="PANTHER" id="PTHR11949">
    <property type="entry name" value="INTERFERON REGULATORY FACTOR"/>
    <property type="match status" value="1"/>
</dbReference>
<dbReference type="Proteomes" id="UP001482620">
    <property type="component" value="Unassembled WGS sequence"/>
</dbReference>
<evidence type="ECO:0008006" key="13">
    <source>
        <dbReference type="Google" id="ProtNLM"/>
    </source>
</evidence>
<dbReference type="InterPro" id="IPR015917">
    <property type="entry name" value="Pept_C14A"/>
</dbReference>
<dbReference type="PANTHER" id="PTHR11949:SF22">
    <property type="entry name" value="INTERFERON REGULATORY FACTOR 2"/>
    <property type="match status" value="1"/>
</dbReference>
<dbReference type="InterPro" id="IPR036388">
    <property type="entry name" value="WH-like_DNA-bd_sf"/>
</dbReference>
<feature type="compositionally biased region" description="Low complexity" evidence="7">
    <location>
        <begin position="617"/>
        <end position="627"/>
    </location>
</feature>
<evidence type="ECO:0000259" key="10">
    <source>
        <dbReference type="PROSITE" id="PS51507"/>
    </source>
</evidence>
<dbReference type="SMART" id="SM00115">
    <property type="entry name" value="CASc"/>
    <property type="match status" value="1"/>
</dbReference>
<dbReference type="InterPro" id="IPR016129">
    <property type="entry name" value="Caspase_his_AS"/>
</dbReference>
<organism evidence="11 12">
    <name type="scientific">Ilyodon furcidens</name>
    <name type="common">goldbreast splitfin</name>
    <dbReference type="NCBI Taxonomy" id="33524"/>
    <lineage>
        <taxon>Eukaryota</taxon>
        <taxon>Metazoa</taxon>
        <taxon>Chordata</taxon>
        <taxon>Craniata</taxon>
        <taxon>Vertebrata</taxon>
        <taxon>Euteleostomi</taxon>
        <taxon>Actinopterygii</taxon>
        <taxon>Neopterygii</taxon>
        <taxon>Teleostei</taxon>
        <taxon>Neoteleostei</taxon>
        <taxon>Acanthomorphata</taxon>
        <taxon>Ovalentaria</taxon>
        <taxon>Atherinomorphae</taxon>
        <taxon>Cyprinodontiformes</taxon>
        <taxon>Goodeidae</taxon>
        <taxon>Ilyodon</taxon>
    </lineage>
</organism>
<dbReference type="InterPro" id="IPR002138">
    <property type="entry name" value="Pept_C14_p10"/>
</dbReference>
<evidence type="ECO:0000256" key="2">
    <source>
        <dbReference type="ARBA" id="ARBA00022670"/>
    </source>
</evidence>
<keyword evidence="5" id="KW-0865">Zymogen</keyword>
<sequence length="667" mass="74733">NMAEISNEGDTQNRAGDTVNALKWPDKCNKLAAADDDRKVRNSSGSHATPSDPYRYRMDYPCIGTCLIINNKNFHRSTGMNTRTGTDVDAAGVAKTFSKLGYKVRLFNDQTVGEMKRQLMAVAAEDHSQNASFVCVLLSHGDEGGIYGTDGFEKIENLTKCIKGNNCRSLVGKPKLFFIQACRGTELDNGVEADAVEAQTSERIPVEADYMYAYSAAPGYYSWRNTSNGSWFIQSLCETLNKFSGQLELMQLMTRVNHKYNWIHLQKEQKVGSDLWVNFTCRRIHGCEKFLVSFLAPSAHEKGCAALRSHRPSKAQKVTMPVERMRMRPWLEEQINSCQIPGLKWVNKEKRIFQIPWMHAARHGWDLEKDAPLFMRWAIHTGKYQPGVDRPDPKTWKANFRCAMNSLPDIEEVKDKSIKKGTNAFRVYKMLSSTERSLKKGKKKADKEGKSKGTKEGASLSPNTTLSEAYAVPLDCSKQVMLKEEELELTVTNSGSAIHSSASDHVIQCEQLPDVCQTIEVTTENEEQTVSSSHSYPLQISPVSSCCARPAGCQACPCGFISVFLTARLRVSSVHRQRHGERHRRQQRGCWSDVEAGIPVSSQDPSVFPSRHGHVRQPQQAQLQGHQPEGPHAPHQLPHRQLDAGLQPRLSHVHAGQSRSRGARKCH</sequence>
<evidence type="ECO:0000313" key="11">
    <source>
        <dbReference type="EMBL" id="MEQ2232039.1"/>
    </source>
</evidence>
<feature type="domain" description="Caspase family p20" evidence="9">
    <location>
        <begin position="64"/>
        <end position="186"/>
    </location>
</feature>
<dbReference type="PROSITE" id="PS50208">
    <property type="entry name" value="CASPASE_P20"/>
    <property type="match status" value="1"/>
</dbReference>
<dbReference type="Gene3D" id="1.10.10.10">
    <property type="entry name" value="Winged helix-like DNA-binding domain superfamily/Winged helix DNA-binding domain"/>
    <property type="match status" value="1"/>
</dbReference>
<dbReference type="PRINTS" id="PR00376">
    <property type="entry name" value="IL1BCENZYME"/>
</dbReference>
<dbReference type="Pfam" id="PF00656">
    <property type="entry name" value="Peptidase_C14"/>
    <property type="match status" value="1"/>
</dbReference>
<dbReference type="CDD" id="cd00032">
    <property type="entry name" value="CASc"/>
    <property type="match status" value="1"/>
</dbReference>
<dbReference type="PROSITE" id="PS01121">
    <property type="entry name" value="CASPASE_HIS"/>
    <property type="match status" value="1"/>
</dbReference>
<dbReference type="PROSITE" id="PS01122">
    <property type="entry name" value="CASPASE_CYS"/>
    <property type="match status" value="1"/>
</dbReference>
<dbReference type="PROSITE" id="PS51507">
    <property type="entry name" value="IRF_2"/>
    <property type="match status" value="1"/>
</dbReference>
<dbReference type="InterPro" id="IPR036390">
    <property type="entry name" value="WH_DNA-bd_sf"/>
</dbReference>
<evidence type="ECO:0000259" key="9">
    <source>
        <dbReference type="PROSITE" id="PS50208"/>
    </source>
</evidence>
<evidence type="ECO:0000313" key="12">
    <source>
        <dbReference type="Proteomes" id="UP001482620"/>
    </source>
</evidence>
<feature type="domain" description="Caspase family p10" evidence="8">
    <location>
        <begin position="200"/>
        <end position="260"/>
    </location>
</feature>
<keyword evidence="2" id="KW-0645">Protease</keyword>
<dbReference type="EMBL" id="JAHRIQ010035192">
    <property type="protein sequence ID" value="MEQ2232039.1"/>
    <property type="molecule type" value="Genomic_DNA"/>
</dbReference>
<name>A0ABV0TGL2_9TELE</name>
<evidence type="ECO:0000256" key="3">
    <source>
        <dbReference type="ARBA" id="ARBA00022801"/>
    </source>
</evidence>
<evidence type="ECO:0000259" key="8">
    <source>
        <dbReference type="PROSITE" id="PS50207"/>
    </source>
</evidence>
<feature type="compositionally biased region" description="Basic and acidic residues" evidence="7">
    <location>
        <begin position="445"/>
        <end position="455"/>
    </location>
</feature>